<sequence length="113" mass="13284">MNKYGAVRTFSALCGRQFDSKAEMRRAEELALMEKGDLIMDLEYQVKFVLCAKPRITITVDFKYYDCEKRLKVHEDVKGILTRDFRTKMAWLEQLHGIQVILSGNQDKLWKGY</sequence>
<dbReference type="Pfam" id="PF06356">
    <property type="entry name" value="DUF1064"/>
    <property type="match status" value="1"/>
</dbReference>
<comment type="caution">
    <text evidence="1">The sequence shown here is derived from an EMBL/GenBank/DDBJ whole genome shotgun (WGS) entry which is preliminary data.</text>
</comment>
<proteinExistence type="predicted"/>
<protein>
    <recommendedName>
        <fullName evidence="2">DUF1064 domain-containing protein</fullName>
    </recommendedName>
</protein>
<evidence type="ECO:0008006" key="2">
    <source>
        <dbReference type="Google" id="ProtNLM"/>
    </source>
</evidence>
<reference evidence="1" key="1">
    <citation type="journal article" date="2015" name="Nature">
        <title>Complex archaea that bridge the gap between prokaryotes and eukaryotes.</title>
        <authorList>
            <person name="Spang A."/>
            <person name="Saw J.H."/>
            <person name="Jorgensen S.L."/>
            <person name="Zaremba-Niedzwiedzka K."/>
            <person name="Martijn J."/>
            <person name="Lind A.E."/>
            <person name="van Eijk R."/>
            <person name="Schleper C."/>
            <person name="Guy L."/>
            <person name="Ettema T.J."/>
        </authorList>
    </citation>
    <scope>NUCLEOTIDE SEQUENCE</scope>
</reference>
<accession>A0A0F9PEH4</accession>
<dbReference type="EMBL" id="LAZR01002552">
    <property type="protein sequence ID" value="KKN28549.1"/>
    <property type="molecule type" value="Genomic_DNA"/>
</dbReference>
<dbReference type="InterPro" id="IPR009414">
    <property type="entry name" value="DUF1064"/>
</dbReference>
<evidence type="ECO:0000313" key="1">
    <source>
        <dbReference type="EMBL" id="KKN28549.1"/>
    </source>
</evidence>
<organism evidence="1">
    <name type="scientific">marine sediment metagenome</name>
    <dbReference type="NCBI Taxonomy" id="412755"/>
    <lineage>
        <taxon>unclassified sequences</taxon>
        <taxon>metagenomes</taxon>
        <taxon>ecological metagenomes</taxon>
    </lineage>
</organism>
<dbReference type="AlphaFoldDB" id="A0A0F9PEH4"/>
<gene>
    <name evidence="1" type="ORF">LCGC14_0853160</name>
</gene>
<name>A0A0F9PEH4_9ZZZZ</name>